<feature type="domain" description="Autotransporter" evidence="2">
    <location>
        <begin position="1701"/>
        <end position="1997"/>
    </location>
</feature>
<organism evidence="3 4">
    <name type="scientific">Candidatus Fusobacterium pullicola</name>
    <dbReference type="NCBI Taxonomy" id="2838601"/>
    <lineage>
        <taxon>Bacteria</taxon>
        <taxon>Fusobacteriati</taxon>
        <taxon>Fusobacteriota</taxon>
        <taxon>Fusobacteriia</taxon>
        <taxon>Fusobacteriales</taxon>
        <taxon>Fusobacteriaceae</taxon>
        <taxon>Fusobacterium</taxon>
    </lineage>
</organism>
<sequence>MKGLIEKSLKRYLKRKRKITFGFIISFLITGGVSYSEAIEIKYEDGKVTATSGTVVREENGNFIWSSSNDSKGIKVNGSVVENNIILSINNNNKINSNNYGIFSSGRDFDVSDVRKSYTLNSIIGNITNTEEISVANTSGDSYGIVNAGGIITQIPNSGTVKLNITSMMGNVINSGDIKVSTKNGDSYGIAVKDYIIKDSSISESPFYFSVDSYNIKMDDIINSGTISASAIKDTTSNKKGNAYGIFSNGRIGNIKNSGSIIGIGENGYGISSAGAYSYIESIYNYEKGIIKGEGNSSGYSSGYGISLSSSENYLGKVTNYGEIYGKSNGISLTGGKVTFNELINSGTIKGDTSYGIKISSPEITILKIDNANEILGKGSGIFLTGGKVVIQELKNSGNIEGNSTINGISAGIDTFGSAENKIGKITNSGTILGNTDSGTAYGIRVLDISGIDNIDKNSVIKGIGSNGAYGISIDTGSGSITSSTTFNLGKINNKGTISGNTTSNKAVGIEINTRTPYSSTIESKSNLELINNENIISGTSTNGTGYGISLQWGKTLIEKIENSGEISGDGANGGYGIYSTYGTTLGDITNSNLIKGTSTGKKGIGIYFITAGNIINESKGSISGIGVTDGYGIYGSAGSTIGNIINDGEIKGSATTGKGAGIYGDSAGNIIGDITNGKSGSISGTGINSGYGIYGSAGSTIGNIINDGEIKGVATNGTGASIYFQNGGTIGSNEQYSIVNNGSLLGTGTTNGYVIYSSNSSTTKIGGILNNNIILGSVTDVNGEGAVISLASSGSVEVGEIANNGTMSGIGTSKAYVFKLESSGTQKIGNITNKGILSGESSSGDGYAIYNSNGGTAEVGKIVNEGIISGIGTNNGEAIAFISTSQPEIGKGGGILNTGIILGKGGNKGSGISIEYGNSSKINTVNNSGLILGESTDINLGKGYGISNIGSGSRIDTVTNNGTILGKGSDGGKGINLENTTGIEFSLGGINNNGIISGEVTKNSGYGIYIKDNTKDDANGSTVNVGNISNGGIILGRGKTNGYGFSLQSKTSNFTGIENNGIILGEGSLLGYGIEIEGAMVNLPKLINSGKILGKADEGDGYGISLNVILKGDTTISELNNEGSILGEASTGNGYGISMKNGNYKLSNLINNGTISGKGNKDGYAIYNLDSNFSQGSFNIDEITTTTISNIENNGVIFGSTSAFYNKNSNFEIKEIVNNGVIYGNKYAIYNDKTDTNEAKINLTSITNTGIIGGTTGIKNFEEELEIQNKGLLITGYGTDEIKIEGSFEPINLESENKLVINGIDEENKARAILSSEINEKENLIINVVGNGDNSVIVDNGEILLLSNSTINSIGTAVQVKDGTFTANNLVINSGSYEKAIVGTDINLKNGTVVNSGISSIGNLTIDDSVKLNGKLDGNSSANLLFESSVAQDTRAISGNNINIYQDISNFKSTTVGTNVTLYETVDAQLGDIVIKKGANLVLRVKPTGTTGGVTRATDSTLQVYSTHALMNNSGTISSEGGKLLFDLNGLGIGTVLDFGSNNKLDETMKGKETQYEDDVTIDTTSSLFTIQLGADGKPVVHPVKDLPLKPPVIDSNTPEEDPIETPPGSTPGEDITFPEEGENPVIDGIEYSKLNSIYQSMTSTDETKYFDVSDDKKLEGFIKYLADVYRANPYSYSSELSRKSMDMLKNSVLGRELRPDIHKWAVYGGLTHVDGGTKDKYYGRNYYSFDAGKSSVESDMKLTGAYAQAEYGLSLDNTVGIVLGGTNSEAKISSSKLDGDSIYLGVYGKKYIDNMRIALGVGYQYGDYEGDRVTKDYSNIFYDKTNAQSYSGNYNDNGINIYTDIRYTHEIKDNLYFEPYFNVGYTFIKQDKIREEGVLSLDTKEKEFNYLTAKVGGDLKREVLGSKGKHILKAGVDYENIVSGSEATELKSSYKGGKEFGVLVGEKNNDIITTHIKYEYEHQNGTLMDIVSSYSFARENMKNEWKIGAGIGYKF</sequence>
<protein>
    <submittedName>
        <fullName evidence="3">Autotransporter domain-containing protein</fullName>
    </submittedName>
</protein>
<evidence type="ECO:0000313" key="3">
    <source>
        <dbReference type="EMBL" id="MBU3842202.1"/>
    </source>
</evidence>
<accession>A0A9E2NX76</accession>
<dbReference type="InterPro" id="IPR036709">
    <property type="entry name" value="Autotransporte_beta_dom_sf"/>
</dbReference>
<dbReference type="SUPFAM" id="SSF103515">
    <property type="entry name" value="Autotransporter"/>
    <property type="match status" value="1"/>
</dbReference>
<dbReference type="InterPro" id="IPR005546">
    <property type="entry name" value="Autotransporte_beta"/>
</dbReference>
<dbReference type="Gene3D" id="2.40.128.130">
    <property type="entry name" value="Autotransporter beta-domain"/>
    <property type="match status" value="1"/>
</dbReference>
<gene>
    <name evidence="3" type="ORF">IAA47_04355</name>
</gene>
<feature type="region of interest" description="Disordered" evidence="1">
    <location>
        <begin position="1587"/>
        <end position="1618"/>
    </location>
</feature>
<evidence type="ECO:0000313" key="4">
    <source>
        <dbReference type="Proteomes" id="UP000724657"/>
    </source>
</evidence>
<evidence type="ECO:0000259" key="2">
    <source>
        <dbReference type="PROSITE" id="PS51208"/>
    </source>
</evidence>
<name>A0A9E2NX76_9FUSO</name>
<evidence type="ECO:0000256" key="1">
    <source>
        <dbReference type="SAM" id="MobiDB-lite"/>
    </source>
</evidence>
<dbReference type="Proteomes" id="UP000724657">
    <property type="component" value="Unassembled WGS sequence"/>
</dbReference>
<dbReference type="PROSITE" id="PS51208">
    <property type="entry name" value="AUTOTRANSPORTER"/>
    <property type="match status" value="1"/>
</dbReference>
<reference evidence="3" key="1">
    <citation type="journal article" date="2021" name="PeerJ">
        <title>Extensive microbial diversity within the chicken gut microbiome revealed by metagenomics and culture.</title>
        <authorList>
            <person name="Gilroy R."/>
            <person name="Ravi A."/>
            <person name="Getino M."/>
            <person name="Pursley I."/>
            <person name="Horton D.L."/>
            <person name="Alikhan N.F."/>
            <person name="Baker D."/>
            <person name="Gharbi K."/>
            <person name="Hall N."/>
            <person name="Watson M."/>
            <person name="Adriaenssens E.M."/>
            <person name="Foster-Nyarko E."/>
            <person name="Jarju S."/>
            <person name="Secka A."/>
            <person name="Antonio M."/>
            <person name="Oren A."/>
            <person name="Chaudhuri R.R."/>
            <person name="La Ragione R."/>
            <person name="Hildebrand F."/>
            <person name="Pallen M.J."/>
        </authorList>
    </citation>
    <scope>NUCLEOTIDE SEQUENCE</scope>
    <source>
        <strain evidence="3">A6-441</strain>
    </source>
</reference>
<comment type="caution">
    <text evidence="3">The sequence shown here is derived from an EMBL/GenBank/DDBJ whole genome shotgun (WGS) entry which is preliminary data.</text>
</comment>
<dbReference type="Pfam" id="PF03797">
    <property type="entry name" value="Autotransporter"/>
    <property type="match status" value="1"/>
</dbReference>
<proteinExistence type="predicted"/>
<reference evidence="3" key="2">
    <citation type="submission" date="2021-04" db="EMBL/GenBank/DDBJ databases">
        <authorList>
            <person name="Gilroy R."/>
        </authorList>
    </citation>
    <scope>NUCLEOTIDE SEQUENCE</scope>
    <source>
        <strain evidence="3">A6-441</strain>
    </source>
</reference>
<dbReference type="EMBL" id="JAHLFN010000036">
    <property type="protein sequence ID" value="MBU3842202.1"/>
    <property type="molecule type" value="Genomic_DNA"/>
</dbReference>
<dbReference type="SMART" id="SM00869">
    <property type="entry name" value="Autotransporter"/>
    <property type="match status" value="1"/>
</dbReference>